<evidence type="ECO:0000313" key="1">
    <source>
        <dbReference type="EMBL" id="JAD23379.1"/>
    </source>
</evidence>
<reference evidence="1" key="2">
    <citation type="journal article" date="2015" name="Data Brief">
        <title>Shoot transcriptome of the giant reed, Arundo donax.</title>
        <authorList>
            <person name="Barrero R.A."/>
            <person name="Guerrero F.D."/>
            <person name="Moolhuijzen P."/>
            <person name="Goolsby J.A."/>
            <person name="Tidwell J."/>
            <person name="Bellgard S.E."/>
            <person name="Bellgard M.I."/>
        </authorList>
    </citation>
    <scope>NUCLEOTIDE SEQUENCE</scope>
    <source>
        <tissue evidence="1">Shoot tissue taken approximately 20 cm above the soil surface</tissue>
    </source>
</reference>
<name>A0A0A8YBN7_ARUDO</name>
<reference evidence="1" key="1">
    <citation type="submission" date="2014-09" db="EMBL/GenBank/DDBJ databases">
        <authorList>
            <person name="Magalhaes I.L.F."/>
            <person name="Oliveira U."/>
            <person name="Santos F.R."/>
            <person name="Vidigal T.H.D.A."/>
            <person name="Brescovit A.D."/>
            <person name="Santos A.J."/>
        </authorList>
    </citation>
    <scope>NUCLEOTIDE SEQUENCE</scope>
    <source>
        <tissue evidence="1">Shoot tissue taken approximately 20 cm above the soil surface</tissue>
    </source>
</reference>
<sequence>MSEISLIPILKKAAYSLVCTVNGGFDC</sequence>
<accession>A0A0A8YBN7</accession>
<dbReference type="AlphaFoldDB" id="A0A0A8YBN7"/>
<protein>
    <submittedName>
        <fullName evidence="1">Uncharacterized protein</fullName>
    </submittedName>
</protein>
<organism evidence="1">
    <name type="scientific">Arundo donax</name>
    <name type="common">Giant reed</name>
    <name type="synonym">Donax arundinaceus</name>
    <dbReference type="NCBI Taxonomy" id="35708"/>
    <lineage>
        <taxon>Eukaryota</taxon>
        <taxon>Viridiplantae</taxon>
        <taxon>Streptophyta</taxon>
        <taxon>Embryophyta</taxon>
        <taxon>Tracheophyta</taxon>
        <taxon>Spermatophyta</taxon>
        <taxon>Magnoliopsida</taxon>
        <taxon>Liliopsida</taxon>
        <taxon>Poales</taxon>
        <taxon>Poaceae</taxon>
        <taxon>PACMAD clade</taxon>
        <taxon>Arundinoideae</taxon>
        <taxon>Arundineae</taxon>
        <taxon>Arundo</taxon>
    </lineage>
</organism>
<dbReference type="EMBL" id="GBRH01274516">
    <property type="protein sequence ID" value="JAD23379.1"/>
    <property type="molecule type" value="Transcribed_RNA"/>
</dbReference>
<proteinExistence type="predicted"/>